<protein>
    <submittedName>
        <fullName evidence="1">Uncharacterized protein</fullName>
    </submittedName>
</protein>
<gene>
    <name evidence="1" type="ORF">ZHD862_LOCUS7567</name>
</gene>
<sequence>MILLSTFPRTVTNSAKFYDVWIKCSKVNKQQQFDDIIVFTKNDFRSSLHFDNKSSVNANNESSTFITTKKLSSSTATTTGSSTILTPTSTPTHVIIKKRQGAFDDISFREKRRRLSDLNSELDNFAITNNITVNQVPGYFLYQRNYNNNKYLAKLGQELYEGKDIDRPDLSKLDTDQTLALKSHLNLSRVDMNFFKCFSSDFIIIPNENLIQDHSNTLIPTITSCREEEGIMVSKRQQALQLTIQRIIDVLQLEMIQVPNELCYREKTGHDGAGLDQCNSGSRIAGGTSTTGAQGRKFFSYEIRHLLLTCVPLQHQETLKQLIQRYSIVLRAVSSTRSINVSKFKELTLGFQIIIANQKWIDYSMTIHNLIFHSTELIERNNGVALGELSDEALESCNKDVRNYREFLSRKCGHIMNLTDVFNRLFIRSDPLIRKVIKDLFSKRQTRVSEILIKPENEDDKLLNDVFLCKPCQLSCVEAFTAALAIVSLKDFG</sequence>
<dbReference type="EMBL" id="CAJNOT010000231">
    <property type="protein sequence ID" value="CAF0904605.1"/>
    <property type="molecule type" value="Genomic_DNA"/>
</dbReference>
<accession>A0A813ZUB0</accession>
<name>A0A813ZUB0_9BILA</name>
<dbReference type="AlphaFoldDB" id="A0A813ZUB0"/>
<comment type="caution">
    <text evidence="1">The sequence shown here is derived from an EMBL/GenBank/DDBJ whole genome shotgun (WGS) entry which is preliminary data.</text>
</comment>
<dbReference type="Proteomes" id="UP000663864">
    <property type="component" value="Unassembled WGS sequence"/>
</dbReference>
<reference evidence="1" key="1">
    <citation type="submission" date="2021-02" db="EMBL/GenBank/DDBJ databases">
        <authorList>
            <person name="Nowell W R."/>
        </authorList>
    </citation>
    <scope>NUCLEOTIDE SEQUENCE</scope>
</reference>
<evidence type="ECO:0000313" key="2">
    <source>
        <dbReference type="Proteomes" id="UP000663864"/>
    </source>
</evidence>
<proteinExistence type="predicted"/>
<organism evidence="1 2">
    <name type="scientific">Rotaria sordida</name>
    <dbReference type="NCBI Taxonomy" id="392033"/>
    <lineage>
        <taxon>Eukaryota</taxon>
        <taxon>Metazoa</taxon>
        <taxon>Spiralia</taxon>
        <taxon>Gnathifera</taxon>
        <taxon>Rotifera</taxon>
        <taxon>Eurotatoria</taxon>
        <taxon>Bdelloidea</taxon>
        <taxon>Philodinida</taxon>
        <taxon>Philodinidae</taxon>
        <taxon>Rotaria</taxon>
    </lineage>
</organism>
<evidence type="ECO:0000313" key="1">
    <source>
        <dbReference type="EMBL" id="CAF0904605.1"/>
    </source>
</evidence>